<sequence>MQLRVLAPTVVDHTTVPGAAVREPERYARFWTSQQEPVDRLLHRLAPAPAGQPGTEPAPPVVRLEHVRPASAANRYRVISDLAVDLPVHVLTGSLRPEHLPEAFAGRDPALCGGVREITLRLHDHGILLVELLVDVDAWLAGREEPLEECLDLLQDAAVALGAAVAREAVHRYLDPVLALLREADRGDDVLAPAARPGDGAGLFGEVLWVTRSLVVGRADADCEAVVRHWLKDVAAVRGEQAPPVERLVTGEIDHLARWLNYVFLDGSAAGGTMLPGQRFTDSWEAMRYAQFFYAALDVVDTRLSKILADSAAATARWELAQLQEQLVGLSRRAELVVMDRQALAKHLKRAVRVEMDQILDLWDYAELVEAPVLFKIGICDRRLAELAARRTARSSLVTDLILLGIGVTSVLGTALALSDFGRTMASDPGMARYDIGRNSVTAWFAAQPADALLLISATVSAALVVLYLLFRRNHGR</sequence>
<proteinExistence type="predicted"/>
<accession>A0A6L9VYG0</accession>
<reference evidence="2 3" key="1">
    <citation type="submission" date="2019-12" db="EMBL/GenBank/DDBJ databases">
        <title>the WGS of Blastococcus saxobsidens 67B17.</title>
        <authorList>
            <person name="Jiang Z."/>
        </authorList>
    </citation>
    <scope>NUCLEOTIDE SEQUENCE [LARGE SCALE GENOMIC DNA]</scope>
    <source>
        <strain evidence="2 3">67B17</strain>
    </source>
</reference>
<name>A0A6L9VYG0_9ACTN</name>
<evidence type="ECO:0000313" key="2">
    <source>
        <dbReference type="EMBL" id="NEK84592.1"/>
    </source>
</evidence>
<dbReference type="RefSeq" id="WP_163201993.1">
    <property type="nucleotide sequence ID" value="NZ_JAAGWG010000002.1"/>
</dbReference>
<evidence type="ECO:0000256" key="1">
    <source>
        <dbReference type="SAM" id="Phobius"/>
    </source>
</evidence>
<dbReference type="AlphaFoldDB" id="A0A6L9VYG0"/>
<organism evidence="2 3">
    <name type="scientific">Blastococcus saxobsidens</name>
    <dbReference type="NCBI Taxonomy" id="138336"/>
    <lineage>
        <taxon>Bacteria</taxon>
        <taxon>Bacillati</taxon>
        <taxon>Actinomycetota</taxon>
        <taxon>Actinomycetes</taxon>
        <taxon>Geodermatophilales</taxon>
        <taxon>Geodermatophilaceae</taxon>
        <taxon>Blastococcus</taxon>
    </lineage>
</organism>
<protein>
    <submittedName>
        <fullName evidence="2">Uncharacterized protein</fullName>
    </submittedName>
</protein>
<keyword evidence="1" id="KW-0812">Transmembrane</keyword>
<comment type="caution">
    <text evidence="2">The sequence shown here is derived from an EMBL/GenBank/DDBJ whole genome shotgun (WGS) entry which is preliminary data.</text>
</comment>
<dbReference type="Proteomes" id="UP000479241">
    <property type="component" value="Unassembled WGS sequence"/>
</dbReference>
<keyword evidence="1" id="KW-1133">Transmembrane helix</keyword>
<feature type="transmembrane region" description="Helical" evidence="1">
    <location>
        <begin position="397"/>
        <end position="418"/>
    </location>
</feature>
<feature type="transmembrane region" description="Helical" evidence="1">
    <location>
        <begin position="452"/>
        <end position="471"/>
    </location>
</feature>
<gene>
    <name evidence="2" type="ORF">GCU60_02265</name>
</gene>
<dbReference type="EMBL" id="JAAGWG010000002">
    <property type="protein sequence ID" value="NEK84592.1"/>
    <property type="molecule type" value="Genomic_DNA"/>
</dbReference>
<evidence type="ECO:0000313" key="3">
    <source>
        <dbReference type="Proteomes" id="UP000479241"/>
    </source>
</evidence>
<keyword evidence="1" id="KW-0472">Membrane</keyword>